<proteinExistence type="predicted"/>
<feature type="region of interest" description="Disordered" evidence="1">
    <location>
        <begin position="1"/>
        <end position="66"/>
    </location>
</feature>
<evidence type="ECO:0000313" key="3">
    <source>
        <dbReference type="Proteomes" id="UP000198362"/>
    </source>
</evidence>
<evidence type="ECO:0000256" key="1">
    <source>
        <dbReference type="SAM" id="MobiDB-lite"/>
    </source>
</evidence>
<keyword evidence="3" id="KW-1185">Reference proteome</keyword>
<evidence type="ECO:0000313" key="2">
    <source>
        <dbReference type="EMBL" id="SNT65738.1"/>
    </source>
</evidence>
<feature type="compositionally biased region" description="Basic residues" evidence="1">
    <location>
        <begin position="15"/>
        <end position="28"/>
    </location>
</feature>
<dbReference type="Proteomes" id="UP000198362">
    <property type="component" value="Unassembled WGS sequence"/>
</dbReference>
<gene>
    <name evidence="2" type="ORF">SAMN05421812_1267</name>
</gene>
<sequence length="288" mass="30899">MPIPRRWFVGNQTRSAHRRAGSSRSRRSVSRDQSEAAEVARTGSTTKPTRSPAGVGPSAGPIEAEPVGAVAPRSAYPCVVLEPERLRRPKSGQGLAGHQRRQPTMARRGLDATTGVRTTLYATPACFTGNPKIELAQRRWRLVAKSHNANGALPADAPSTLPTSCRHRWPPLTTGGWLGSPSGLRLRTTGLIRRQSHRALAADPSSTAHHVSGRRGPMSAKYRTSARLSPAAGALRPSPQAGRRPGRRRVTCEHDAGVLAAARTVQPPAQLRSAARRRSRPTPSTGRP</sequence>
<reference evidence="2 3" key="1">
    <citation type="submission" date="2017-06" db="EMBL/GenBank/DDBJ databases">
        <authorList>
            <person name="Kim H.J."/>
            <person name="Triplett B.A."/>
        </authorList>
    </citation>
    <scope>NUCLEOTIDE SEQUENCE [LARGE SCALE GENOMIC DNA]</scope>
    <source>
        <strain evidence="2 3">CGMCC 4.5593</strain>
    </source>
</reference>
<dbReference type="EMBL" id="FZPH01000026">
    <property type="protein sequence ID" value="SNT65738.1"/>
    <property type="molecule type" value="Genomic_DNA"/>
</dbReference>
<dbReference type="AlphaFoldDB" id="A0A239PGK9"/>
<name>A0A239PGK9_9ACTN</name>
<feature type="region of interest" description="Disordered" evidence="1">
    <location>
        <begin position="198"/>
        <end position="288"/>
    </location>
</feature>
<accession>A0A239PGK9</accession>
<organism evidence="2 3">
    <name type="scientific">Asanoa hainanensis</name>
    <dbReference type="NCBI Taxonomy" id="560556"/>
    <lineage>
        <taxon>Bacteria</taxon>
        <taxon>Bacillati</taxon>
        <taxon>Actinomycetota</taxon>
        <taxon>Actinomycetes</taxon>
        <taxon>Micromonosporales</taxon>
        <taxon>Micromonosporaceae</taxon>
        <taxon>Asanoa</taxon>
    </lineage>
</organism>
<protein>
    <submittedName>
        <fullName evidence="2">Uncharacterized protein</fullName>
    </submittedName>
</protein>